<accession>A0A371DL69</accession>
<dbReference type="EMBL" id="KZ857387">
    <property type="protein sequence ID" value="RDX53283.1"/>
    <property type="molecule type" value="Genomic_DNA"/>
</dbReference>
<protein>
    <submittedName>
        <fullName evidence="2">Uncharacterized protein</fullName>
    </submittedName>
</protein>
<organism evidence="2 3">
    <name type="scientific">Lentinus brumalis</name>
    <dbReference type="NCBI Taxonomy" id="2498619"/>
    <lineage>
        <taxon>Eukaryota</taxon>
        <taxon>Fungi</taxon>
        <taxon>Dikarya</taxon>
        <taxon>Basidiomycota</taxon>
        <taxon>Agaricomycotina</taxon>
        <taxon>Agaricomycetes</taxon>
        <taxon>Polyporales</taxon>
        <taxon>Polyporaceae</taxon>
        <taxon>Lentinus</taxon>
    </lineage>
</organism>
<feature type="compositionally biased region" description="Polar residues" evidence="1">
    <location>
        <begin position="19"/>
        <end position="29"/>
    </location>
</feature>
<reference evidence="2 3" key="1">
    <citation type="journal article" date="2018" name="Biotechnol. Biofuels">
        <title>Integrative visual omics of the white-rot fungus Polyporus brumalis exposes the biotechnological potential of its oxidative enzymes for delignifying raw plant biomass.</title>
        <authorList>
            <person name="Miyauchi S."/>
            <person name="Rancon A."/>
            <person name="Drula E."/>
            <person name="Hage H."/>
            <person name="Chaduli D."/>
            <person name="Favel A."/>
            <person name="Grisel S."/>
            <person name="Henrissat B."/>
            <person name="Herpoel-Gimbert I."/>
            <person name="Ruiz-Duenas F.J."/>
            <person name="Chevret D."/>
            <person name="Hainaut M."/>
            <person name="Lin J."/>
            <person name="Wang M."/>
            <person name="Pangilinan J."/>
            <person name="Lipzen A."/>
            <person name="Lesage-Meessen L."/>
            <person name="Navarro D."/>
            <person name="Riley R."/>
            <person name="Grigoriev I.V."/>
            <person name="Zhou S."/>
            <person name="Raouche S."/>
            <person name="Rosso M.N."/>
        </authorList>
    </citation>
    <scope>NUCLEOTIDE SEQUENCE [LARGE SCALE GENOMIC DNA]</scope>
    <source>
        <strain evidence="2 3">BRFM 1820</strain>
    </source>
</reference>
<gene>
    <name evidence="2" type="ORF">OH76DRAFT_1208575</name>
</gene>
<evidence type="ECO:0000313" key="3">
    <source>
        <dbReference type="Proteomes" id="UP000256964"/>
    </source>
</evidence>
<name>A0A371DL69_9APHY</name>
<proteinExistence type="predicted"/>
<evidence type="ECO:0000256" key="1">
    <source>
        <dbReference type="SAM" id="MobiDB-lite"/>
    </source>
</evidence>
<evidence type="ECO:0000313" key="2">
    <source>
        <dbReference type="EMBL" id="RDX53283.1"/>
    </source>
</evidence>
<dbReference type="Proteomes" id="UP000256964">
    <property type="component" value="Unassembled WGS sequence"/>
</dbReference>
<sequence>MHNHHCSSPRPSKPPRSSTGQHGLDTSSVDVPGRPSVKHTSEGPTGSAAPARVSSCRLQSIWSVLSRQLASTSSRRGLLSGPR</sequence>
<feature type="region of interest" description="Disordered" evidence="1">
    <location>
        <begin position="1"/>
        <end position="53"/>
    </location>
</feature>
<keyword evidence="3" id="KW-1185">Reference proteome</keyword>
<dbReference type="AlphaFoldDB" id="A0A371DL69"/>